<sequence length="373" mass="42951">MNLSSSAINGKRPLIRPFRLVFLSIVVFFVLHPVVYYAEPALHYTGEVTWLVFLRSFLACMIVLVAVFTIARFNFLSVFLLFAFFVFMLVFSFPRIMLGGGRDFLTVFLPSLFLIVGYRYSWTGFRRFFYFASLVNCFFILLDFFWLDGFFSKFDYGQYYRPFGIFVNPNISGVAASLFLYIALSDSKFRYALLALLCIFVTGSKTAYVLSVIALVLFVFCGRSLRGSIFFFLVLVIFFVLLFFGITLLGDWSGGGGGNVRTLDLESMFIRLSMYEELLLDIGLFNYHDSLYSIDNGFFSKVLYGGVFFASVWYFFYLLCFYCAKGEVRIFLFLLLVASITTNLYYTWPLGYFMYFLMGNSLVGMRVGGYVKS</sequence>
<dbReference type="EMBL" id="FPAQ01000022">
    <property type="protein sequence ID" value="SFT81836.1"/>
    <property type="molecule type" value="Genomic_DNA"/>
</dbReference>
<feature type="transmembrane region" description="Helical" evidence="1">
    <location>
        <begin position="78"/>
        <end position="98"/>
    </location>
</feature>
<accession>A0A1I7B3Q3</accession>
<dbReference type="AlphaFoldDB" id="A0A1I7B3Q3"/>
<dbReference type="RefSeq" id="WP_139233929.1">
    <property type="nucleotide sequence ID" value="NZ_FPAQ01000022.1"/>
</dbReference>
<evidence type="ECO:0000313" key="2">
    <source>
        <dbReference type="EMBL" id="SFT81836.1"/>
    </source>
</evidence>
<feature type="transmembrane region" description="Helical" evidence="1">
    <location>
        <begin position="50"/>
        <end position="71"/>
    </location>
</feature>
<feature type="transmembrane region" description="Helical" evidence="1">
    <location>
        <begin position="159"/>
        <end position="184"/>
    </location>
</feature>
<evidence type="ECO:0000256" key="1">
    <source>
        <dbReference type="SAM" id="Phobius"/>
    </source>
</evidence>
<organism evidence="2 3">
    <name type="scientific">Halomonas saccharevitans</name>
    <dbReference type="NCBI Taxonomy" id="416872"/>
    <lineage>
        <taxon>Bacteria</taxon>
        <taxon>Pseudomonadati</taxon>
        <taxon>Pseudomonadota</taxon>
        <taxon>Gammaproteobacteria</taxon>
        <taxon>Oceanospirillales</taxon>
        <taxon>Halomonadaceae</taxon>
        <taxon>Halomonas</taxon>
    </lineage>
</organism>
<keyword evidence="1" id="KW-0472">Membrane</keyword>
<dbReference type="Proteomes" id="UP000199594">
    <property type="component" value="Unassembled WGS sequence"/>
</dbReference>
<feature type="transmembrane region" description="Helical" evidence="1">
    <location>
        <begin position="330"/>
        <end position="346"/>
    </location>
</feature>
<feature type="transmembrane region" description="Helical" evidence="1">
    <location>
        <begin position="128"/>
        <end position="147"/>
    </location>
</feature>
<keyword evidence="1" id="KW-1133">Transmembrane helix</keyword>
<evidence type="ECO:0000313" key="3">
    <source>
        <dbReference type="Proteomes" id="UP000199594"/>
    </source>
</evidence>
<feature type="transmembrane region" description="Helical" evidence="1">
    <location>
        <begin position="191"/>
        <end position="217"/>
    </location>
</feature>
<keyword evidence="1" id="KW-0812">Transmembrane</keyword>
<proteinExistence type="predicted"/>
<feature type="transmembrane region" description="Helical" evidence="1">
    <location>
        <begin position="229"/>
        <end position="249"/>
    </location>
</feature>
<feature type="transmembrane region" description="Helical" evidence="1">
    <location>
        <begin position="20"/>
        <end position="38"/>
    </location>
</feature>
<gene>
    <name evidence="2" type="ORF">SAMN04487956_12238</name>
</gene>
<protein>
    <submittedName>
        <fullName evidence="2">Uncharacterized protein</fullName>
    </submittedName>
</protein>
<feature type="transmembrane region" description="Helical" evidence="1">
    <location>
        <begin position="302"/>
        <end position="323"/>
    </location>
</feature>
<name>A0A1I7B3Q3_9GAMM</name>
<reference evidence="2 3" key="1">
    <citation type="submission" date="2016-10" db="EMBL/GenBank/DDBJ databases">
        <authorList>
            <person name="de Groot N.N."/>
        </authorList>
    </citation>
    <scope>NUCLEOTIDE SEQUENCE [LARGE SCALE GENOMIC DNA]</scope>
    <source>
        <strain evidence="2 3">CGMCC 1.6493</strain>
    </source>
</reference>